<gene>
    <name evidence="1" type="ORF">ACFQ19_03530</name>
</gene>
<dbReference type="RefSeq" id="WP_379590635.1">
    <property type="nucleotide sequence ID" value="NZ_JBHTKK010000002.1"/>
</dbReference>
<protein>
    <submittedName>
        <fullName evidence="1">DUF3219 family protein</fullName>
    </submittedName>
</protein>
<dbReference type="Pfam" id="PF11514">
    <property type="entry name" value="DUF3219"/>
    <property type="match status" value="1"/>
</dbReference>
<evidence type="ECO:0000313" key="2">
    <source>
        <dbReference type="Proteomes" id="UP001597041"/>
    </source>
</evidence>
<proteinExistence type="predicted"/>
<reference evidence="2" key="1">
    <citation type="journal article" date="2019" name="Int. J. Syst. Evol. Microbiol.">
        <title>The Global Catalogue of Microorganisms (GCM) 10K type strain sequencing project: providing services to taxonomists for standard genome sequencing and annotation.</title>
        <authorList>
            <consortium name="The Broad Institute Genomics Platform"/>
            <consortium name="The Broad Institute Genome Sequencing Center for Infectious Disease"/>
            <person name="Wu L."/>
            <person name="Ma J."/>
        </authorList>
    </citation>
    <scope>NUCLEOTIDE SEQUENCE [LARGE SCALE GENOMIC DNA]</scope>
    <source>
        <strain evidence="2">CCUG 56608</strain>
    </source>
</reference>
<comment type="caution">
    <text evidence="1">The sequence shown here is derived from an EMBL/GenBank/DDBJ whole genome shotgun (WGS) entry which is preliminary data.</text>
</comment>
<dbReference type="InterPro" id="IPR021596">
    <property type="entry name" value="DUF3219"/>
</dbReference>
<dbReference type="Gene3D" id="2.40.30.80">
    <property type="entry name" value="YkvR-like"/>
    <property type="match status" value="1"/>
</dbReference>
<dbReference type="InterPro" id="IPR023105">
    <property type="entry name" value="YkvR-like_sf"/>
</dbReference>
<dbReference type="Proteomes" id="UP001597041">
    <property type="component" value="Unassembled WGS sequence"/>
</dbReference>
<evidence type="ECO:0000313" key="1">
    <source>
        <dbReference type="EMBL" id="MFD1065089.1"/>
    </source>
</evidence>
<keyword evidence="2" id="KW-1185">Reference proteome</keyword>
<dbReference type="EMBL" id="JBHTKK010000002">
    <property type="protein sequence ID" value="MFD1065089.1"/>
    <property type="molecule type" value="Genomic_DNA"/>
</dbReference>
<accession>A0ABW3NC22</accession>
<organism evidence="1 2">
    <name type="scientific">Oceanobacillus locisalsi</name>
    <dbReference type="NCBI Taxonomy" id="546107"/>
    <lineage>
        <taxon>Bacteria</taxon>
        <taxon>Bacillati</taxon>
        <taxon>Bacillota</taxon>
        <taxon>Bacilli</taxon>
        <taxon>Bacillales</taxon>
        <taxon>Bacillaceae</taxon>
        <taxon>Oceanobacillus</taxon>
    </lineage>
</organism>
<sequence length="90" mass="10376">MEIQINEEVLDGRNVEVSEVNHKKQVAFSFDVTSETYHDVTSLLYKNDFDVSIPEKSLSFSATILEYATSTTNLYEKGNTSEFYLKLREK</sequence>
<name>A0ABW3NC22_9BACI</name>
<dbReference type="SUPFAM" id="SSF159173">
    <property type="entry name" value="YkvR-like"/>
    <property type="match status" value="1"/>
</dbReference>